<feature type="region of interest" description="Disordered" evidence="3">
    <location>
        <begin position="147"/>
        <end position="171"/>
    </location>
</feature>
<evidence type="ECO:0000259" key="4">
    <source>
        <dbReference type="PROSITE" id="PS50984"/>
    </source>
</evidence>
<dbReference type="GO" id="GO:0001522">
    <property type="term" value="P:pseudouridine synthesis"/>
    <property type="evidence" value="ECO:0007669"/>
    <property type="project" value="InterPro"/>
</dbReference>
<dbReference type="OrthoDB" id="447290at2759"/>
<protein>
    <submittedName>
        <fullName evidence="5">Multisubstrate pseudouridine synthase 7</fullName>
    </submittedName>
</protein>
<dbReference type="AlphaFoldDB" id="A0A9P5DY31"/>
<dbReference type="Pfam" id="PF01142">
    <property type="entry name" value="TruD"/>
    <property type="match status" value="1"/>
</dbReference>
<dbReference type="GO" id="GO:0009982">
    <property type="term" value="F:pseudouridine synthase activity"/>
    <property type="evidence" value="ECO:0007669"/>
    <property type="project" value="InterPro"/>
</dbReference>
<dbReference type="PIRSF" id="PIRSF037016">
    <property type="entry name" value="Pseudouridin_synth_euk_prd"/>
    <property type="match status" value="1"/>
</dbReference>
<dbReference type="InterPro" id="IPR020103">
    <property type="entry name" value="PsdUridine_synth_cat_dom_sf"/>
</dbReference>
<dbReference type="InterPro" id="IPR011760">
    <property type="entry name" value="PsdUridine_synth_TruD_insert"/>
</dbReference>
<keyword evidence="2" id="KW-0413">Isomerase</keyword>
<dbReference type="PANTHER" id="PTHR13326:SF21">
    <property type="entry name" value="PSEUDOURIDYLATE SYNTHASE PUS7L"/>
    <property type="match status" value="1"/>
</dbReference>
<feature type="compositionally biased region" description="Basic and acidic residues" evidence="3">
    <location>
        <begin position="148"/>
        <end position="171"/>
    </location>
</feature>
<feature type="compositionally biased region" description="Basic and acidic residues" evidence="3">
    <location>
        <begin position="72"/>
        <end position="89"/>
    </location>
</feature>
<dbReference type="PANTHER" id="PTHR13326">
    <property type="entry name" value="TRNA PSEUDOURIDINE SYNTHASE D"/>
    <property type="match status" value="1"/>
</dbReference>
<reference evidence="5" key="1">
    <citation type="journal article" date="2017" name="Mycologia">
        <title>Fusarium algeriense, sp. nov., a novel toxigenic crown rot pathogen of durum wheat from Algeria is nested in the Fusarium burgessii species complex.</title>
        <authorList>
            <person name="Laraba I."/>
            <person name="Keddad A."/>
            <person name="Boureghda H."/>
            <person name="Abdallah N."/>
            <person name="Vaughan M.M."/>
            <person name="Proctor R.H."/>
            <person name="Busman M."/>
            <person name="O'Donnell K."/>
        </authorList>
    </citation>
    <scope>NUCLEOTIDE SEQUENCE</scope>
    <source>
        <strain evidence="5">NRRL 25174</strain>
    </source>
</reference>
<evidence type="ECO:0000256" key="3">
    <source>
        <dbReference type="SAM" id="MobiDB-lite"/>
    </source>
</evidence>
<dbReference type="CDD" id="cd02576">
    <property type="entry name" value="PseudoU_synth_ScPUS7"/>
    <property type="match status" value="1"/>
</dbReference>
<dbReference type="GO" id="GO:0005634">
    <property type="term" value="C:nucleus"/>
    <property type="evidence" value="ECO:0007669"/>
    <property type="project" value="TreeGrafter"/>
</dbReference>
<keyword evidence="6" id="KW-1185">Reference proteome</keyword>
<evidence type="ECO:0000256" key="2">
    <source>
        <dbReference type="ARBA" id="ARBA00023235"/>
    </source>
</evidence>
<evidence type="ECO:0000256" key="1">
    <source>
        <dbReference type="ARBA" id="ARBA00007953"/>
    </source>
</evidence>
<dbReference type="PROSITE" id="PS50984">
    <property type="entry name" value="TRUD"/>
    <property type="match status" value="1"/>
</dbReference>
<feature type="region of interest" description="Disordered" evidence="3">
    <location>
        <begin position="669"/>
        <end position="708"/>
    </location>
</feature>
<gene>
    <name evidence="5" type="ORF">FBEOM_7481</name>
</gene>
<feature type="domain" description="TRUD" evidence="4">
    <location>
        <begin position="352"/>
        <end position="614"/>
    </location>
</feature>
<comment type="caution">
    <text evidence="5">The sequence shown here is derived from an EMBL/GenBank/DDBJ whole genome shotgun (WGS) entry which is preliminary data.</text>
</comment>
<dbReference type="EMBL" id="PVQB02000339">
    <property type="protein sequence ID" value="KAF4338578.1"/>
    <property type="molecule type" value="Genomic_DNA"/>
</dbReference>
<feature type="region of interest" description="Disordered" evidence="3">
    <location>
        <begin position="198"/>
        <end position="219"/>
    </location>
</feature>
<dbReference type="InterPro" id="IPR001656">
    <property type="entry name" value="PsdUridine_synth_TruD"/>
</dbReference>
<dbReference type="Gene3D" id="3.30.2350.20">
    <property type="entry name" value="TruD, catalytic domain"/>
    <property type="match status" value="2"/>
</dbReference>
<dbReference type="Proteomes" id="UP000730481">
    <property type="component" value="Unassembled WGS sequence"/>
</dbReference>
<dbReference type="GO" id="GO:0003723">
    <property type="term" value="F:RNA binding"/>
    <property type="evidence" value="ECO:0007669"/>
    <property type="project" value="InterPro"/>
</dbReference>
<accession>A0A9P5DY31</accession>
<evidence type="ECO:0000313" key="6">
    <source>
        <dbReference type="Proteomes" id="UP000730481"/>
    </source>
</evidence>
<comment type="similarity">
    <text evidence="1">Belongs to the pseudouridine synthase TruD family.</text>
</comment>
<name>A0A9P5DY31_9HYPO</name>
<proteinExistence type="inferred from homology"/>
<evidence type="ECO:0000313" key="5">
    <source>
        <dbReference type="EMBL" id="KAF4338578.1"/>
    </source>
</evidence>
<feature type="region of interest" description="Disordered" evidence="3">
    <location>
        <begin position="72"/>
        <end position="94"/>
    </location>
</feature>
<dbReference type="NCBIfam" id="TIGR00094">
    <property type="entry name" value="tRNA_TruD_broad"/>
    <property type="match status" value="1"/>
</dbReference>
<dbReference type="SUPFAM" id="SSF55120">
    <property type="entry name" value="Pseudouridine synthase"/>
    <property type="match status" value="1"/>
</dbReference>
<sequence>MADQSHHTARGTASYTRSIGISQRVTPLATTWTGEMRTRFSDFQVNEIKEDGSVLHLQQVGLAEEVAPAVGLKKEHKGESATQEPKTEEPAQGVVKQPLSETAMEIESAPQPEPVNEVSSEDATILEGLTNQRFALELIEVYKAGPGADHEKKKSVTSDPMDDRAKRGQVHQEIRRIFKSRIDTNTTDDGAIIATLIPPRKSNSKKRGRGGRGGGREEKPAGEYLHFTLFKENRDTMDAVNQISRFLKVKPQVIGYAGTKDRRASTVQRCSVRYMRPRNLAGINGRIWGVSTGDYDYNDKPIYLGQLLGNEFVIAIKNCQMVGESNDEPIARQVERLKKNVDSALSHMNEHGWINYFGHQRFGTHEVGTHQVGQLILSDRYEEAVKSLLHYDDEIAQKAEAGNIPNEPSKRDEYLRNQACMLFLTNKDVDRAIKLMPRRFSAENSIFRHLNRQGAQSRRDFIGSLVHITRGLRSMYLHAYQSYVWNHAASRRWELHGEEVIAGDLIIAPTESTPLVSGQDQDGDDIINPVEDDEDTPVRARPLTAEEAASGNYTIFDIVLPTPGYDVVYPENDIGEFYKDFMSRDENGNLDPYKMRRMRREFSLPGRYRKVMNRFLATPSVEVRAYSDDTEQMHPTDLDNIKAANGPGRKRSREDVYCHSTAKKIKVENGTSASVEAEVTGASKQDDQGDTVSAENVSAPEVAPTSQEPTKVAVVVKFQLGRSAYATIALRELMGDPPEDTETVGRDA</sequence>
<reference evidence="5" key="2">
    <citation type="submission" date="2020-02" db="EMBL/GenBank/DDBJ databases">
        <title>Identification and distribution of gene clusters putatively required for synthesis of sphingolipid metabolism inhibitors in phylogenetically diverse species of the filamentous fungus Fusarium.</title>
        <authorList>
            <person name="Kim H.-S."/>
            <person name="Busman M."/>
            <person name="Brown D.W."/>
            <person name="Divon H."/>
            <person name="Uhlig S."/>
            <person name="Proctor R.H."/>
        </authorList>
    </citation>
    <scope>NUCLEOTIDE SEQUENCE</scope>
    <source>
        <strain evidence="5">NRRL 25174</strain>
    </source>
</reference>
<dbReference type="InterPro" id="IPR042214">
    <property type="entry name" value="TruD_catalytic"/>
</dbReference>
<organism evidence="5 6">
    <name type="scientific">Fusarium beomiforme</name>
    <dbReference type="NCBI Taxonomy" id="44412"/>
    <lineage>
        <taxon>Eukaryota</taxon>
        <taxon>Fungi</taxon>
        <taxon>Dikarya</taxon>
        <taxon>Ascomycota</taxon>
        <taxon>Pezizomycotina</taxon>
        <taxon>Sordariomycetes</taxon>
        <taxon>Hypocreomycetidae</taxon>
        <taxon>Hypocreales</taxon>
        <taxon>Nectriaceae</taxon>
        <taxon>Fusarium</taxon>
        <taxon>Fusarium burgessii species complex</taxon>
    </lineage>
</organism>